<organism evidence="3 4">
    <name type="scientific">Diplocarpon rosae</name>
    <dbReference type="NCBI Taxonomy" id="946125"/>
    <lineage>
        <taxon>Eukaryota</taxon>
        <taxon>Fungi</taxon>
        <taxon>Dikarya</taxon>
        <taxon>Ascomycota</taxon>
        <taxon>Pezizomycotina</taxon>
        <taxon>Leotiomycetes</taxon>
        <taxon>Helotiales</taxon>
        <taxon>Drepanopezizaceae</taxon>
        <taxon>Diplocarpon</taxon>
    </lineage>
</organism>
<dbReference type="EMBL" id="JAUBYV010000004">
    <property type="protein sequence ID" value="KAK2627081.1"/>
    <property type="molecule type" value="Genomic_DNA"/>
</dbReference>
<evidence type="ECO:0000256" key="1">
    <source>
        <dbReference type="SAM" id="MobiDB-lite"/>
    </source>
</evidence>
<gene>
    <name evidence="3" type="ORF">QTJ16_003047</name>
</gene>
<keyword evidence="2" id="KW-0472">Membrane</keyword>
<accession>A0AAD9T0E5</accession>
<keyword evidence="4" id="KW-1185">Reference proteome</keyword>
<feature type="region of interest" description="Disordered" evidence="1">
    <location>
        <begin position="279"/>
        <end position="303"/>
    </location>
</feature>
<name>A0AAD9T0E5_9HELO</name>
<keyword evidence="2" id="KW-0812">Transmembrane</keyword>
<dbReference type="AlphaFoldDB" id="A0AAD9T0E5"/>
<proteinExistence type="predicted"/>
<reference evidence="3" key="1">
    <citation type="submission" date="2023-06" db="EMBL/GenBank/DDBJ databases">
        <title>Draft genome of Marssonina rosae.</title>
        <authorList>
            <person name="Cheng Q."/>
        </authorList>
    </citation>
    <scope>NUCLEOTIDE SEQUENCE</scope>
    <source>
        <strain evidence="3">R4</strain>
    </source>
</reference>
<comment type="caution">
    <text evidence="3">The sequence shown here is derived from an EMBL/GenBank/DDBJ whole genome shotgun (WGS) entry which is preliminary data.</text>
</comment>
<feature type="region of interest" description="Disordered" evidence="1">
    <location>
        <begin position="347"/>
        <end position="398"/>
    </location>
</feature>
<feature type="region of interest" description="Disordered" evidence="1">
    <location>
        <begin position="238"/>
        <end position="264"/>
    </location>
</feature>
<protein>
    <submittedName>
        <fullName evidence="3">Uncharacterized protein</fullName>
    </submittedName>
</protein>
<keyword evidence="2" id="KW-1133">Transmembrane helix</keyword>
<evidence type="ECO:0000313" key="3">
    <source>
        <dbReference type="EMBL" id="KAK2627081.1"/>
    </source>
</evidence>
<sequence length="481" mass="52749">MSPISISPRTITHSLSWIASCRVADIFTRTGTLHSIRSEAVVSVPTNASPAESQTPQEYIIVLILFGVTGCSFIALLACFVYERYQRANYQRQLDIEEGLQEVKEARDFRLSVSSLRERPYTPYAGDLATPSVRTLFFQAPPANLQVPITPIASNTPMTPSATAPRDAHALFNPNLMCSRTHPGKTSLEIPSRPRRASISYPNIADDEEIPPLASHTSFASLISYYRGGSIPMARNTTMQTRRPSSPPMLLIPRTPSLPRHSGDHRRVMSFWSVSEESIGPYSPGPESAMSESPPSKLTARPAPSPFSFSQVSYSDSSTTPFATAGRMETPRRAIFPIDMRGALSTLSYPPPSHRRSSGALATPEPSLLPPPLSPRYHEDYPSPRMNDAPFLSPSKLRDSQELPSASFERWRAGSAGTAFASDSVLAPGRAPSAHQASGDLRMYRRRQRRFSVVSMTSSRRGSSEEIFIEAAFGGDGRMLS</sequence>
<feature type="transmembrane region" description="Helical" evidence="2">
    <location>
        <begin position="59"/>
        <end position="82"/>
    </location>
</feature>
<dbReference type="Proteomes" id="UP001285354">
    <property type="component" value="Unassembled WGS sequence"/>
</dbReference>
<evidence type="ECO:0000313" key="4">
    <source>
        <dbReference type="Proteomes" id="UP001285354"/>
    </source>
</evidence>
<evidence type="ECO:0000256" key="2">
    <source>
        <dbReference type="SAM" id="Phobius"/>
    </source>
</evidence>